<sequence>MNPHGRTRRYAVRPFALATALTVIGICVAKEWQGLGRLHFLGYDYAFFYNAFLHVLAGQADWNHLYNPASERAFLTAHGYPMDPHNHYVYPPQFAWIFAWLGLFPFGLSLALWRMLSMTAGMFGVYWTMKTLWPRIRRGHFLLAVAATLTLTPFQLDIAVGNVNTILFALLALAFYAIHRLDKPTVGALALAAAAAIKVTPLALLVAFAIQRRWNVVTRSLSILALGLAASFLFLGWESTAAYAAHFLQFGKQSMANGPAPYNQSLLGVLELLWSKGRGGSTPTWLSLLFDAYALALVFVIGAAMRRKPWTSESIRIGLSALLPVAVSPLVEQPHMVLTLPALMASFHLIRRHPVASARRTYALLLATAYGLQTLPATFLVNHLTRWVPSLYWLHIQMFVSFACILGALLMMARRHASRPAARTATVA</sequence>
<evidence type="ECO:0000256" key="4">
    <source>
        <dbReference type="ARBA" id="ARBA00022692"/>
    </source>
</evidence>
<evidence type="ECO:0000256" key="8">
    <source>
        <dbReference type="SAM" id="Phobius"/>
    </source>
</evidence>
<name>A0ABT6Y0Q8_ALISE</name>
<keyword evidence="5 8" id="KW-1133">Transmembrane helix</keyword>
<reference evidence="9 10" key="1">
    <citation type="submission" date="2023-04" db="EMBL/GenBank/DDBJ databases">
        <title>A. sendaiensis sub sp. chiapanensis a novel subspecie with specific adaptation in bacterial cell wall isolated from an active volcano.</title>
        <authorList>
            <person name="Alvarez Gutierrez P.E."/>
            <person name="Ortiz Cortes L.Y."/>
        </authorList>
    </citation>
    <scope>NUCLEOTIDE SEQUENCE [LARGE SCALE GENOMIC DNA]</scope>
    <source>
        <strain evidence="9 10">PA2</strain>
    </source>
</reference>
<keyword evidence="9" id="KW-0328">Glycosyltransferase</keyword>
<evidence type="ECO:0000313" key="9">
    <source>
        <dbReference type="EMBL" id="MDI9260657.1"/>
    </source>
</evidence>
<feature type="transmembrane region" description="Helical" evidence="8">
    <location>
        <begin position="222"/>
        <end position="245"/>
    </location>
</feature>
<dbReference type="Proteomes" id="UP001529245">
    <property type="component" value="Unassembled WGS sequence"/>
</dbReference>
<keyword evidence="10" id="KW-1185">Reference proteome</keyword>
<feature type="transmembrane region" description="Helical" evidence="8">
    <location>
        <begin position="285"/>
        <end position="305"/>
    </location>
</feature>
<comment type="subcellular location">
    <subcellularLocation>
        <location evidence="1">Cell membrane</location>
        <topology evidence="1">Multi-pass membrane protein</topology>
    </subcellularLocation>
</comment>
<protein>
    <submittedName>
        <fullName evidence="9">Glycosyltransferase family 87 protein</fullName>
        <ecNumber evidence="9">2.4.-.-</ecNumber>
    </submittedName>
</protein>
<dbReference type="InterPro" id="IPR018584">
    <property type="entry name" value="GT87"/>
</dbReference>
<comment type="caution">
    <text evidence="9">The sequence shown here is derived from an EMBL/GenBank/DDBJ whole genome shotgun (WGS) entry which is preliminary data.</text>
</comment>
<evidence type="ECO:0000256" key="5">
    <source>
        <dbReference type="ARBA" id="ARBA00022989"/>
    </source>
</evidence>
<dbReference type="GO" id="GO:0016757">
    <property type="term" value="F:glycosyltransferase activity"/>
    <property type="evidence" value="ECO:0007669"/>
    <property type="project" value="UniProtKB-KW"/>
</dbReference>
<dbReference type="EMBL" id="JASGCB010000019">
    <property type="protein sequence ID" value="MDI9260657.1"/>
    <property type="molecule type" value="Genomic_DNA"/>
</dbReference>
<feature type="transmembrane region" description="Helical" evidence="8">
    <location>
        <begin position="186"/>
        <end position="210"/>
    </location>
</feature>
<feature type="transmembrane region" description="Helical" evidence="8">
    <location>
        <begin position="94"/>
        <end position="113"/>
    </location>
</feature>
<keyword evidence="3 9" id="KW-0808">Transferase</keyword>
<keyword evidence="4 8" id="KW-0812">Transmembrane</keyword>
<feature type="transmembrane region" description="Helical" evidence="8">
    <location>
        <begin position="392"/>
        <end position="413"/>
    </location>
</feature>
<evidence type="ECO:0000256" key="7">
    <source>
        <dbReference type="ARBA" id="ARBA00024033"/>
    </source>
</evidence>
<gene>
    <name evidence="9" type="ORF">QID03_10805</name>
</gene>
<evidence type="ECO:0000256" key="6">
    <source>
        <dbReference type="ARBA" id="ARBA00023136"/>
    </source>
</evidence>
<evidence type="ECO:0000256" key="1">
    <source>
        <dbReference type="ARBA" id="ARBA00004651"/>
    </source>
</evidence>
<evidence type="ECO:0000313" key="10">
    <source>
        <dbReference type="Proteomes" id="UP001529245"/>
    </source>
</evidence>
<proteinExistence type="inferred from homology"/>
<feature type="transmembrane region" description="Helical" evidence="8">
    <location>
        <begin position="362"/>
        <end position="380"/>
    </location>
</feature>
<dbReference type="Pfam" id="PF09594">
    <property type="entry name" value="GT87"/>
    <property type="match status" value="1"/>
</dbReference>
<evidence type="ECO:0000256" key="3">
    <source>
        <dbReference type="ARBA" id="ARBA00022679"/>
    </source>
</evidence>
<comment type="similarity">
    <text evidence="7">Belongs to the glycosyltransferase 87 family.</text>
</comment>
<dbReference type="EC" id="2.4.-.-" evidence="9"/>
<keyword evidence="2" id="KW-1003">Cell membrane</keyword>
<organism evidence="9 10">
    <name type="scientific">Alicyclobacillus sendaiensis PA2</name>
    <dbReference type="NCBI Taxonomy" id="3029425"/>
    <lineage>
        <taxon>Bacteria</taxon>
        <taxon>Bacillati</taxon>
        <taxon>Bacillota</taxon>
        <taxon>Bacilli</taxon>
        <taxon>Bacillales</taxon>
        <taxon>Alicyclobacillaceae</taxon>
        <taxon>Alicyclobacillus</taxon>
    </lineage>
</organism>
<keyword evidence="6 8" id="KW-0472">Membrane</keyword>
<feature type="transmembrane region" description="Helical" evidence="8">
    <location>
        <begin position="162"/>
        <end position="179"/>
    </location>
</feature>
<evidence type="ECO:0000256" key="2">
    <source>
        <dbReference type="ARBA" id="ARBA00022475"/>
    </source>
</evidence>
<accession>A0ABT6Y0Q8</accession>
<dbReference type="RefSeq" id="WP_283204110.1">
    <property type="nucleotide sequence ID" value="NZ_JASGCB010000019.1"/>
</dbReference>